<accession>A0A7C8IFD0</accession>
<evidence type="ECO:0000313" key="2">
    <source>
        <dbReference type="EMBL" id="KAF2878257.1"/>
    </source>
</evidence>
<evidence type="ECO:0000256" key="1">
    <source>
        <dbReference type="SAM" id="MobiDB-lite"/>
    </source>
</evidence>
<comment type="caution">
    <text evidence="2">The sequence shown here is derived from an EMBL/GenBank/DDBJ whole genome shotgun (WGS) entry which is preliminary data.</text>
</comment>
<feature type="compositionally biased region" description="Low complexity" evidence="1">
    <location>
        <begin position="35"/>
        <end position="59"/>
    </location>
</feature>
<evidence type="ECO:0000313" key="3">
    <source>
        <dbReference type="Proteomes" id="UP000481861"/>
    </source>
</evidence>
<organism evidence="2 3">
    <name type="scientific">Massariosphaeria phaeospora</name>
    <dbReference type="NCBI Taxonomy" id="100035"/>
    <lineage>
        <taxon>Eukaryota</taxon>
        <taxon>Fungi</taxon>
        <taxon>Dikarya</taxon>
        <taxon>Ascomycota</taxon>
        <taxon>Pezizomycotina</taxon>
        <taxon>Dothideomycetes</taxon>
        <taxon>Pleosporomycetidae</taxon>
        <taxon>Pleosporales</taxon>
        <taxon>Pleosporales incertae sedis</taxon>
        <taxon>Massariosphaeria</taxon>
    </lineage>
</organism>
<dbReference type="EMBL" id="JAADJZ010000001">
    <property type="protein sequence ID" value="KAF2878257.1"/>
    <property type="molecule type" value="Genomic_DNA"/>
</dbReference>
<feature type="region of interest" description="Disordered" evidence="1">
    <location>
        <begin position="35"/>
        <end position="160"/>
    </location>
</feature>
<keyword evidence="3" id="KW-1185">Reference proteome</keyword>
<name>A0A7C8IFD0_9PLEO</name>
<dbReference type="AlphaFoldDB" id="A0A7C8IFD0"/>
<feature type="compositionally biased region" description="Acidic residues" evidence="1">
    <location>
        <begin position="128"/>
        <end position="140"/>
    </location>
</feature>
<gene>
    <name evidence="2" type="ORF">BDV95DRAFT_16276</name>
</gene>
<feature type="compositionally biased region" description="Acidic residues" evidence="1">
    <location>
        <begin position="96"/>
        <end position="106"/>
    </location>
</feature>
<sequence>MPAPLHHHTSSKHDHSWKAMYTSAELARMGPRLEAAAASGAWSRNSSSSSAGEGAVNSNWNSACPPAELLENPFGDSEGRQAGLGSPPPQSPNDVHDDEEEEEEFGDFVCAAPPLAPDNPSTQPIFPEDNDDDDDDDDVADTAPLLPPSAPTPSSASKWSFTNGLRAAGYRAVEFARVQSGWSSV</sequence>
<dbReference type="Proteomes" id="UP000481861">
    <property type="component" value="Unassembled WGS sequence"/>
</dbReference>
<proteinExistence type="predicted"/>
<protein>
    <submittedName>
        <fullName evidence="2">Uncharacterized protein</fullName>
    </submittedName>
</protein>
<reference evidence="2 3" key="1">
    <citation type="submission" date="2020-01" db="EMBL/GenBank/DDBJ databases">
        <authorList>
            <consortium name="DOE Joint Genome Institute"/>
            <person name="Haridas S."/>
            <person name="Albert R."/>
            <person name="Binder M."/>
            <person name="Bloem J."/>
            <person name="Labutti K."/>
            <person name="Salamov A."/>
            <person name="Andreopoulos B."/>
            <person name="Baker S.E."/>
            <person name="Barry K."/>
            <person name="Bills G."/>
            <person name="Bluhm B.H."/>
            <person name="Cannon C."/>
            <person name="Castanera R."/>
            <person name="Culley D.E."/>
            <person name="Daum C."/>
            <person name="Ezra D."/>
            <person name="Gonzalez J.B."/>
            <person name="Henrissat B."/>
            <person name="Kuo A."/>
            <person name="Liang C."/>
            <person name="Lipzen A."/>
            <person name="Lutzoni F."/>
            <person name="Magnuson J."/>
            <person name="Mondo S."/>
            <person name="Nolan M."/>
            <person name="Ohm R."/>
            <person name="Pangilinan J."/>
            <person name="Park H.-J.H."/>
            <person name="Ramirez L."/>
            <person name="Alfaro M."/>
            <person name="Sun H."/>
            <person name="Tritt A."/>
            <person name="Yoshinaga Y."/>
            <person name="Zwiers L.-H.L."/>
            <person name="Turgeon B.G."/>
            <person name="Goodwin S.B."/>
            <person name="Spatafora J.W."/>
            <person name="Crous P.W."/>
            <person name="Grigoriev I.V."/>
        </authorList>
    </citation>
    <scope>NUCLEOTIDE SEQUENCE [LARGE SCALE GENOMIC DNA]</scope>
    <source>
        <strain evidence="2 3">CBS 611.86</strain>
    </source>
</reference>